<dbReference type="RefSeq" id="XP_002114140.1">
    <property type="nucleotide sequence ID" value="XM_002114104.1"/>
</dbReference>
<dbReference type="AlphaFoldDB" id="B3S1I3"/>
<dbReference type="EMBL" id="DS985247">
    <property type="protein sequence ID" value="EDV23230.1"/>
    <property type="molecule type" value="Genomic_DNA"/>
</dbReference>
<dbReference type="GO" id="GO:0007088">
    <property type="term" value="P:regulation of mitotic nuclear division"/>
    <property type="evidence" value="ECO:0007669"/>
    <property type="project" value="InterPro"/>
</dbReference>
<protein>
    <recommendedName>
        <fullName evidence="4">ZBR-type domain-containing protein</fullName>
    </recommendedName>
</protein>
<dbReference type="OrthoDB" id="9984940at2759"/>
<evidence type="ECO:0008006" key="4">
    <source>
        <dbReference type="Google" id="ProtNLM"/>
    </source>
</evidence>
<evidence type="ECO:0000256" key="1">
    <source>
        <dbReference type="SAM" id="MobiDB-lite"/>
    </source>
</evidence>
<dbReference type="GeneID" id="6755672"/>
<dbReference type="SUPFAM" id="SSF81383">
    <property type="entry name" value="F-box domain"/>
    <property type="match status" value="1"/>
</dbReference>
<feature type="compositionally biased region" description="Basic and acidic residues" evidence="1">
    <location>
        <begin position="1"/>
        <end position="11"/>
    </location>
</feature>
<accession>B3S1I3</accession>
<dbReference type="HOGENOM" id="CLU_829842_0_0_1"/>
<organism evidence="2 3">
    <name type="scientific">Trichoplax adhaerens</name>
    <name type="common">Trichoplax reptans</name>
    <dbReference type="NCBI Taxonomy" id="10228"/>
    <lineage>
        <taxon>Eukaryota</taxon>
        <taxon>Metazoa</taxon>
        <taxon>Placozoa</taxon>
        <taxon>Uniplacotomia</taxon>
        <taxon>Trichoplacea</taxon>
        <taxon>Trichoplacidae</taxon>
        <taxon>Trichoplax</taxon>
    </lineage>
</organism>
<gene>
    <name evidence="2" type="ORF">TRIADDRAFT_58300</name>
</gene>
<evidence type="ECO:0000313" key="3">
    <source>
        <dbReference type="Proteomes" id="UP000009022"/>
    </source>
</evidence>
<dbReference type="CDD" id="cd22086">
    <property type="entry name" value="F-box_EMI"/>
    <property type="match status" value="1"/>
</dbReference>
<dbReference type="CTD" id="6755672"/>
<name>B3S1I3_TRIAD</name>
<feature type="region of interest" description="Disordered" evidence="1">
    <location>
        <begin position="1"/>
        <end position="24"/>
    </location>
</feature>
<dbReference type="GO" id="GO:0045835">
    <property type="term" value="P:negative regulation of meiotic nuclear division"/>
    <property type="evidence" value="ECO:0007669"/>
    <property type="project" value="InterPro"/>
</dbReference>
<dbReference type="InterPro" id="IPR047147">
    <property type="entry name" value="FBX5_43"/>
</dbReference>
<dbReference type="KEGG" id="tad:TRIADDRAFT_58300"/>
<keyword evidence="3" id="KW-1185">Reference proteome</keyword>
<evidence type="ECO:0000313" key="2">
    <source>
        <dbReference type="EMBL" id="EDV23230.1"/>
    </source>
</evidence>
<sequence length="335" mass="38435">MTSKSIDDSHSKYSNANESIDRQQHCQDIDDDVIDEESHHQLVDAITPIYTANSMQKNYYYSTSTPECFTPSYVEDSFHKNDSSKRKLVESEIASSCLSFRDSGYNSQSQELINSKLIGSRIGEETIDFITELAKINCFYVCNKIMAFLNEKDLVRFATVNRDWRQVCLQDYISNKKRRLYLSHRRHNNLGVENSLARMKLYKTPQPLMTTPVGNERTPLSEIQYSALKESCTVSSERFQRKPEVKSPLESYRHCPGCSSPSLEYGDYSRCSQCNLEFCNKCSKNMKFHDQHTCTANLTPGQYSSMPQSKLARARPKGNKAVIGSSIVKKRLRRL</sequence>
<dbReference type="Proteomes" id="UP000009022">
    <property type="component" value="Unassembled WGS sequence"/>
</dbReference>
<dbReference type="FunCoup" id="B3S1I3">
    <property type="interactions" value="692"/>
</dbReference>
<dbReference type="InParanoid" id="B3S1I3"/>
<dbReference type="InterPro" id="IPR036047">
    <property type="entry name" value="F-box-like_dom_sf"/>
</dbReference>
<dbReference type="PhylomeDB" id="B3S1I3"/>
<dbReference type="PANTHER" id="PTHR15493">
    <property type="entry name" value="F-BOX ONLY PROTEIN 5 AND 43"/>
    <property type="match status" value="1"/>
</dbReference>
<dbReference type="PANTHER" id="PTHR15493:SF9">
    <property type="entry name" value="GH14043P"/>
    <property type="match status" value="1"/>
</dbReference>
<dbReference type="OMA" id="CICERCG"/>
<proteinExistence type="predicted"/>
<reference evidence="2 3" key="1">
    <citation type="journal article" date="2008" name="Nature">
        <title>The Trichoplax genome and the nature of placozoans.</title>
        <authorList>
            <person name="Srivastava M."/>
            <person name="Begovic E."/>
            <person name="Chapman J."/>
            <person name="Putnam N.H."/>
            <person name="Hellsten U."/>
            <person name="Kawashima T."/>
            <person name="Kuo A."/>
            <person name="Mitros T."/>
            <person name="Salamov A."/>
            <person name="Carpenter M.L."/>
            <person name="Signorovitch A.Y."/>
            <person name="Moreno M.A."/>
            <person name="Kamm K."/>
            <person name="Grimwood J."/>
            <person name="Schmutz J."/>
            <person name="Shapiro H."/>
            <person name="Grigoriev I.V."/>
            <person name="Buss L.W."/>
            <person name="Schierwater B."/>
            <person name="Dellaporta S.L."/>
            <person name="Rokhsar D.S."/>
        </authorList>
    </citation>
    <scope>NUCLEOTIDE SEQUENCE [LARGE SCALE GENOMIC DNA]</scope>
    <source>
        <strain evidence="2 3">Grell-BS-1999</strain>
    </source>
</reference>
<dbReference type="STRING" id="10228.B3S1I3"/>